<comment type="caution">
    <text evidence="4">The sequence shown here is derived from an EMBL/GenBank/DDBJ whole genome shotgun (WGS) entry which is preliminary data.</text>
</comment>
<evidence type="ECO:0000313" key="4">
    <source>
        <dbReference type="EMBL" id="HDL90273.1"/>
    </source>
</evidence>
<sequence>MLIEFDYFASLVQKSPALSLLGVVVHSVKEGEVELELPYRREICNSLGSVQGGFITAVADAAGGWALITVLGAAYRVPTVEIKMNFLKPVTETMISRGKVVHTTSRLGTAYMEVFLASGQLAAIGTATYRIIKFQR</sequence>
<protein>
    <submittedName>
        <fullName evidence="4">PaaI family thioesterase</fullName>
    </submittedName>
</protein>
<dbReference type="InterPro" id="IPR029069">
    <property type="entry name" value="HotDog_dom_sf"/>
</dbReference>
<accession>A0A7C0WTI5</accession>
<dbReference type="EMBL" id="DQZW01000243">
    <property type="protein sequence ID" value="HDL90273.1"/>
    <property type="molecule type" value="Genomic_DNA"/>
</dbReference>
<dbReference type="Gene3D" id="3.10.129.10">
    <property type="entry name" value="Hotdog Thioesterase"/>
    <property type="match status" value="1"/>
</dbReference>
<dbReference type="NCBIfam" id="TIGR00369">
    <property type="entry name" value="unchar_dom_1"/>
    <property type="match status" value="1"/>
</dbReference>
<comment type="similarity">
    <text evidence="1">Belongs to the thioesterase PaaI family.</text>
</comment>
<feature type="domain" description="Thioesterase" evidence="3">
    <location>
        <begin position="48"/>
        <end position="122"/>
    </location>
</feature>
<evidence type="ECO:0000256" key="1">
    <source>
        <dbReference type="ARBA" id="ARBA00008324"/>
    </source>
</evidence>
<dbReference type="InterPro" id="IPR003736">
    <property type="entry name" value="PAAI_dom"/>
</dbReference>
<evidence type="ECO:0000259" key="3">
    <source>
        <dbReference type="Pfam" id="PF03061"/>
    </source>
</evidence>
<keyword evidence="2" id="KW-0378">Hydrolase</keyword>
<dbReference type="SUPFAM" id="SSF54637">
    <property type="entry name" value="Thioesterase/thiol ester dehydrase-isomerase"/>
    <property type="match status" value="1"/>
</dbReference>
<dbReference type="CDD" id="cd03443">
    <property type="entry name" value="PaaI_thioesterase"/>
    <property type="match status" value="1"/>
</dbReference>
<evidence type="ECO:0000256" key="2">
    <source>
        <dbReference type="ARBA" id="ARBA00022801"/>
    </source>
</evidence>
<dbReference type="GO" id="GO:0047617">
    <property type="term" value="F:fatty acyl-CoA hydrolase activity"/>
    <property type="evidence" value="ECO:0007669"/>
    <property type="project" value="InterPro"/>
</dbReference>
<dbReference type="PANTHER" id="PTHR21660:SF1">
    <property type="entry name" value="ACYL-COENZYME A THIOESTERASE 13"/>
    <property type="match status" value="1"/>
</dbReference>
<organism evidence="4">
    <name type="scientific">Thermodesulforhabdus norvegica</name>
    <dbReference type="NCBI Taxonomy" id="39841"/>
    <lineage>
        <taxon>Bacteria</taxon>
        <taxon>Pseudomonadati</taxon>
        <taxon>Thermodesulfobacteriota</taxon>
        <taxon>Syntrophobacteria</taxon>
        <taxon>Syntrophobacterales</taxon>
        <taxon>Thermodesulforhabdaceae</taxon>
        <taxon>Thermodesulforhabdus</taxon>
    </lineage>
</organism>
<reference evidence="4" key="1">
    <citation type="journal article" date="2020" name="mSystems">
        <title>Genome- and Community-Level Interaction Insights into Carbon Utilization and Element Cycling Functions of Hydrothermarchaeota in Hydrothermal Sediment.</title>
        <authorList>
            <person name="Zhou Z."/>
            <person name="Liu Y."/>
            <person name="Xu W."/>
            <person name="Pan J."/>
            <person name="Luo Z.H."/>
            <person name="Li M."/>
        </authorList>
    </citation>
    <scope>NUCLEOTIDE SEQUENCE [LARGE SCALE GENOMIC DNA]</scope>
    <source>
        <strain evidence="4">HyVt-19</strain>
    </source>
</reference>
<dbReference type="Proteomes" id="UP000886355">
    <property type="component" value="Unassembled WGS sequence"/>
</dbReference>
<dbReference type="PANTHER" id="PTHR21660">
    <property type="entry name" value="THIOESTERASE SUPERFAMILY MEMBER-RELATED"/>
    <property type="match status" value="1"/>
</dbReference>
<name>A0A7C0WTI5_9BACT</name>
<dbReference type="InterPro" id="IPR039298">
    <property type="entry name" value="ACOT13"/>
</dbReference>
<dbReference type="AlphaFoldDB" id="A0A7C0WTI5"/>
<dbReference type="Pfam" id="PF03061">
    <property type="entry name" value="4HBT"/>
    <property type="match status" value="1"/>
</dbReference>
<dbReference type="InterPro" id="IPR006683">
    <property type="entry name" value="Thioestr_dom"/>
</dbReference>
<proteinExistence type="inferred from homology"/>
<gene>
    <name evidence="4" type="ORF">ENG14_05160</name>
</gene>